<dbReference type="EMBL" id="CP002873">
    <property type="protein sequence ID" value="AGA66400.1"/>
    <property type="molecule type" value="Genomic_DNA"/>
</dbReference>
<evidence type="ECO:0000313" key="2">
    <source>
        <dbReference type="Proteomes" id="UP000010793"/>
    </source>
</evidence>
<proteinExistence type="predicted"/>
<gene>
    <name evidence="1" type="ORF">BPP43_05780</name>
</gene>
<dbReference type="KEGG" id="bpip:BPP43_05780"/>
<dbReference type="Proteomes" id="UP000010793">
    <property type="component" value="Chromosome"/>
</dbReference>
<evidence type="ECO:0000313" key="1">
    <source>
        <dbReference type="EMBL" id="AGA66400.1"/>
    </source>
</evidence>
<sequence>METYPFTEGSSICSIFIDLKIGPSLVITEHTNVFYYFL</sequence>
<accession>A0A3B6VKK9</accession>
<reference evidence="1 2" key="1">
    <citation type="journal article" date="2013" name="Genome Announc.">
        <title>Complete Genome Sequence of the Porcine Strain Brachyspira pilosicoli P43/6/78(T.).</title>
        <authorList>
            <person name="Lin C."/>
            <person name="den Bakker H.C."/>
            <person name="Suzuki H."/>
            <person name="Lefebure T."/>
            <person name="Ponnala L."/>
            <person name="Sun Q."/>
            <person name="Stanhope M.J."/>
            <person name="Wiedmann M."/>
            <person name="Duhamel G.E."/>
        </authorList>
    </citation>
    <scope>NUCLEOTIDE SEQUENCE [LARGE SCALE GENOMIC DNA]</scope>
    <source>
        <strain evidence="1 2">P43/6/78</strain>
    </source>
</reference>
<protein>
    <submittedName>
        <fullName evidence="1">Uncharacterized protein</fullName>
    </submittedName>
</protein>
<name>A0A3B6VKK9_BRAPL</name>
<keyword evidence="2" id="KW-1185">Reference proteome</keyword>
<dbReference type="AlphaFoldDB" id="A0A3B6VKK9"/>
<organism evidence="1 2">
    <name type="scientific">Brachyspira pilosicoli P43/6/78</name>
    <dbReference type="NCBI Taxonomy" id="1042417"/>
    <lineage>
        <taxon>Bacteria</taxon>
        <taxon>Pseudomonadati</taxon>
        <taxon>Spirochaetota</taxon>
        <taxon>Spirochaetia</taxon>
        <taxon>Brachyspirales</taxon>
        <taxon>Brachyspiraceae</taxon>
        <taxon>Brachyspira</taxon>
    </lineage>
</organism>